<dbReference type="PANTHER" id="PTHR12258">
    <property type="entry name" value="JANUS-A/JANUS-B"/>
    <property type="match status" value="1"/>
</dbReference>
<dbReference type="InterPro" id="IPR038596">
    <property type="entry name" value="Janus_sf"/>
</dbReference>
<dbReference type="InterPro" id="IPR007702">
    <property type="entry name" value="Janus"/>
</dbReference>
<dbReference type="EMBL" id="JARGDH010000002">
    <property type="protein sequence ID" value="KAL0276233.1"/>
    <property type="molecule type" value="Genomic_DNA"/>
</dbReference>
<dbReference type="PANTHER" id="PTHR12258:SF5">
    <property type="entry name" value="BCDNA.GH02250-RELATED"/>
    <property type="match status" value="1"/>
</dbReference>
<accession>A0AAW2I2U4</accession>
<organism evidence="7">
    <name type="scientific">Menopon gallinae</name>
    <name type="common">poultry shaft louse</name>
    <dbReference type="NCBI Taxonomy" id="328185"/>
    <lineage>
        <taxon>Eukaryota</taxon>
        <taxon>Metazoa</taxon>
        <taxon>Ecdysozoa</taxon>
        <taxon>Arthropoda</taxon>
        <taxon>Hexapoda</taxon>
        <taxon>Insecta</taxon>
        <taxon>Pterygota</taxon>
        <taxon>Neoptera</taxon>
        <taxon>Paraneoptera</taxon>
        <taxon>Psocodea</taxon>
        <taxon>Troctomorpha</taxon>
        <taxon>Phthiraptera</taxon>
        <taxon>Amblycera</taxon>
        <taxon>Menoponidae</taxon>
        <taxon>Menopon</taxon>
    </lineage>
</organism>
<comment type="function">
    <text evidence="1">JanA and janB regulate somatic sex differentiation.</text>
</comment>
<feature type="active site" description="Proton acceptor" evidence="5">
    <location>
        <position position="75"/>
    </location>
</feature>
<dbReference type="SUPFAM" id="SSF143724">
    <property type="entry name" value="PHP14-like"/>
    <property type="match status" value="1"/>
</dbReference>
<dbReference type="GO" id="GO:0030154">
    <property type="term" value="P:cell differentiation"/>
    <property type="evidence" value="ECO:0007669"/>
    <property type="project" value="UniProtKB-KW"/>
</dbReference>
<evidence type="ECO:0000256" key="3">
    <source>
        <dbReference type="ARBA" id="ARBA00022782"/>
    </source>
</evidence>
<name>A0AAW2I2U4_9NEOP</name>
<proteinExistence type="inferred from homology"/>
<evidence type="ECO:0000256" key="4">
    <source>
        <dbReference type="ARBA" id="ARBA00022928"/>
    </source>
</evidence>
<dbReference type="Pfam" id="PF05005">
    <property type="entry name" value="Ocnus"/>
    <property type="match status" value="1"/>
</dbReference>
<dbReference type="GO" id="GO:0007548">
    <property type="term" value="P:sex differentiation"/>
    <property type="evidence" value="ECO:0007669"/>
    <property type="project" value="UniProtKB-KW"/>
</dbReference>
<gene>
    <name evidence="7" type="ORF">PYX00_003842</name>
</gene>
<keyword evidence="4" id="KW-0726">Sexual differentiation</keyword>
<evidence type="ECO:0000256" key="5">
    <source>
        <dbReference type="PIRSR" id="PIRSR607702-1"/>
    </source>
</evidence>
<keyword evidence="3" id="KW-0221">Differentiation</keyword>
<evidence type="ECO:0000256" key="2">
    <source>
        <dbReference type="ARBA" id="ARBA00010971"/>
    </source>
</evidence>
<comment type="similarity">
    <text evidence="2">Belongs to the janus family.</text>
</comment>
<sequence>MIGLLPRIVTAFRVQYHSLYRLSTMAAPEGIRSVKEVDIDPDGVFKYILIRVYAGKNKTGESRVIVRGYKHCPYHVLRTRVGSTTVPNWNGEVFLALSLEDRMQKHPTLEVWSLRRGCLHSRGETAEDLVEGCGHPVVATLLILAQ</sequence>
<dbReference type="AlphaFoldDB" id="A0AAW2I2U4"/>
<feature type="binding site" evidence="6">
    <location>
        <position position="46"/>
    </location>
    <ligand>
        <name>substrate</name>
    </ligand>
</feature>
<dbReference type="GO" id="GO:0005829">
    <property type="term" value="C:cytosol"/>
    <property type="evidence" value="ECO:0007669"/>
    <property type="project" value="TreeGrafter"/>
</dbReference>
<protein>
    <recommendedName>
        <fullName evidence="8">C2 domain-containing protein</fullName>
    </recommendedName>
</protein>
<evidence type="ECO:0000256" key="6">
    <source>
        <dbReference type="PIRSR" id="PIRSR607702-2"/>
    </source>
</evidence>
<evidence type="ECO:0008006" key="8">
    <source>
        <dbReference type="Google" id="ProtNLM"/>
    </source>
</evidence>
<dbReference type="GO" id="GO:0101006">
    <property type="term" value="F:protein histidine phosphatase activity"/>
    <property type="evidence" value="ECO:0007669"/>
    <property type="project" value="TreeGrafter"/>
</dbReference>
<evidence type="ECO:0000313" key="7">
    <source>
        <dbReference type="EMBL" id="KAL0276233.1"/>
    </source>
</evidence>
<comment type="caution">
    <text evidence="7">The sequence shown here is derived from an EMBL/GenBank/DDBJ whole genome shotgun (WGS) entry which is preliminary data.</text>
</comment>
<reference evidence="7" key="1">
    <citation type="journal article" date="2024" name="Gigascience">
        <title>Chromosome-level genome of the poultry shaft louse Menopon gallinae provides insight into the host-switching and adaptive evolution of parasitic lice.</title>
        <authorList>
            <person name="Xu Y."/>
            <person name="Ma L."/>
            <person name="Liu S."/>
            <person name="Liang Y."/>
            <person name="Liu Q."/>
            <person name="He Z."/>
            <person name="Tian L."/>
            <person name="Duan Y."/>
            <person name="Cai W."/>
            <person name="Li H."/>
            <person name="Song F."/>
        </authorList>
    </citation>
    <scope>NUCLEOTIDE SEQUENCE</scope>
    <source>
        <strain evidence="7">Cailab_2023a</strain>
    </source>
</reference>
<evidence type="ECO:0000256" key="1">
    <source>
        <dbReference type="ARBA" id="ARBA00002508"/>
    </source>
</evidence>
<dbReference type="Gene3D" id="3.50.20.20">
    <property type="entry name" value="Janus/Ocnus"/>
    <property type="match status" value="1"/>
</dbReference>